<evidence type="ECO:0000259" key="2">
    <source>
        <dbReference type="PROSITE" id="PS51352"/>
    </source>
</evidence>
<sequence length="144" mass="15080">ERSTKMKTSRIALAAVLVAALLSATLICAGCGVKHVVKKPVSEDTAQSSAQTGGKPVVIFLTQPGCPPCKVAMSLVKELIDEMGGQLTYREIDISEDSASASKYGAQYTPTIVVTDSSGNEVGKLVGVPDRAELRALFEKAIAK</sequence>
<dbReference type="Gene3D" id="3.40.30.10">
    <property type="entry name" value="Glutaredoxin"/>
    <property type="match status" value="1"/>
</dbReference>
<dbReference type="InterPro" id="IPR013766">
    <property type="entry name" value="Thioredoxin_domain"/>
</dbReference>
<dbReference type="PANTHER" id="PTHR43601">
    <property type="entry name" value="THIOREDOXIN, MITOCHONDRIAL"/>
    <property type="match status" value="1"/>
</dbReference>
<proteinExistence type="predicted"/>
<keyword evidence="1" id="KW-0732">Signal</keyword>
<evidence type="ECO:0000256" key="1">
    <source>
        <dbReference type="SAM" id="SignalP"/>
    </source>
</evidence>
<dbReference type="InterPro" id="IPR036249">
    <property type="entry name" value="Thioredoxin-like_sf"/>
</dbReference>
<organism evidence="3 4">
    <name type="scientific">Candidatus Anoxymicrobium japonicum</name>
    <dbReference type="NCBI Taxonomy" id="2013648"/>
    <lineage>
        <taxon>Bacteria</taxon>
        <taxon>Bacillati</taxon>
        <taxon>Actinomycetota</taxon>
        <taxon>Candidatus Geothermincolia</taxon>
        <taxon>Candidatus Geothermincolales</taxon>
        <taxon>Candidatus Anoxymicrobiaceae</taxon>
        <taxon>Candidatus Anoxymicrobium</taxon>
    </lineage>
</organism>
<accession>A0A2N3G524</accession>
<evidence type="ECO:0000313" key="4">
    <source>
        <dbReference type="Proteomes" id="UP000233654"/>
    </source>
</evidence>
<dbReference type="PROSITE" id="PS51352">
    <property type="entry name" value="THIOREDOXIN_2"/>
    <property type="match status" value="1"/>
</dbReference>
<feature type="non-terminal residue" evidence="3">
    <location>
        <position position="1"/>
    </location>
</feature>
<dbReference type="AlphaFoldDB" id="A0A2N3G524"/>
<dbReference type="CDD" id="cd02947">
    <property type="entry name" value="TRX_family"/>
    <property type="match status" value="1"/>
</dbReference>
<dbReference type="Pfam" id="PF00085">
    <property type="entry name" value="Thioredoxin"/>
    <property type="match status" value="1"/>
</dbReference>
<evidence type="ECO:0000313" key="3">
    <source>
        <dbReference type="EMBL" id="PKQ27722.1"/>
    </source>
</evidence>
<dbReference type="SUPFAM" id="SSF52833">
    <property type="entry name" value="Thioredoxin-like"/>
    <property type="match status" value="1"/>
</dbReference>
<reference evidence="3 4" key="1">
    <citation type="journal article" date="2017" name="ISME J.">
        <title>Potential for microbial H2 and metal transformations associated with novel bacteria and archaea in deep terrestrial subsurface sediments.</title>
        <authorList>
            <person name="Hernsdorf A.W."/>
            <person name="Amano Y."/>
            <person name="Miyakawa K."/>
            <person name="Ise K."/>
            <person name="Suzuki Y."/>
            <person name="Anantharaman K."/>
            <person name="Probst A."/>
            <person name="Burstein D."/>
            <person name="Thomas B.C."/>
            <person name="Banfield J.F."/>
        </authorList>
    </citation>
    <scope>NUCLEOTIDE SEQUENCE [LARGE SCALE GENOMIC DNA]</scope>
    <source>
        <strain evidence="3">HGW-Actinobacteria-3</strain>
    </source>
</reference>
<dbReference type="PROSITE" id="PS51354">
    <property type="entry name" value="GLUTAREDOXIN_2"/>
    <property type="match status" value="1"/>
</dbReference>
<feature type="chain" id="PRO_5014904259" description="Thioredoxin domain-containing protein" evidence="1">
    <location>
        <begin position="30"/>
        <end position="144"/>
    </location>
</feature>
<feature type="domain" description="Thioredoxin" evidence="2">
    <location>
        <begin position="13"/>
        <end position="143"/>
    </location>
</feature>
<dbReference type="PANTHER" id="PTHR43601:SF3">
    <property type="entry name" value="THIOREDOXIN, MITOCHONDRIAL"/>
    <property type="match status" value="1"/>
</dbReference>
<name>A0A2N3G524_9ACTN</name>
<gene>
    <name evidence="3" type="ORF">CVT63_06415</name>
</gene>
<dbReference type="EMBL" id="PHEX01000059">
    <property type="protein sequence ID" value="PKQ27722.1"/>
    <property type="molecule type" value="Genomic_DNA"/>
</dbReference>
<protein>
    <recommendedName>
        <fullName evidence="2">Thioredoxin domain-containing protein</fullName>
    </recommendedName>
</protein>
<feature type="signal peptide" evidence="1">
    <location>
        <begin position="1"/>
        <end position="29"/>
    </location>
</feature>
<dbReference type="GO" id="GO:0045454">
    <property type="term" value="P:cell redox homeostasis"/>
    <property type="evidence" value="ECO:0007669"/>
    <property type="project" value="TreeGrafter"/>
</dbReference>
<dbReference type="Proteomes" id="UP000233654">
    <property type="component" value="Unassembled WGS sequence"/>
</dbReference>
<comment type="caution">
    <text evidence="3">The sequence shown here is derived from an EMBL/GenBank/DDBJ whole genome shotgun (WGS) entry which is preliminary data.</text>
</comment>